<dbReference type="Pfam" id="PF22279">
    <property type="entry name" value="DGF-1_N"/>
    <property type="match status" value="1"/>
</dbReference>
<feature type="signal peptide" evidence="3">
    <location>
        <begin position="1"/>
        <end position="20"/>
    </location>
</feature>
<feature type="region of interest" description="Disordered" evidence="1">
    <location>
        <begin position="653"/>
        <end position="679"/>
    </location>
</feature>
<evidence type="ECO:0000313" key="6">
    <source>
        <dbReference type="Proteomes" id="UP000051952"/>
    </source>
</evidence>
<feature type="transmembrane region" description="Helical" evidence="2">
    <location>
        <begin position="1059"/>
        <end position="1085"/>
    </location>
</feature>
<keyword evidence="2" id="KW-0472">Membrane</keyword>
<dbReference type="InterPro" id="IPR053914">
    <property type="entry name" value="DGF-1_N"/>
</dbReference>
<feature type="transmembrane region" description="Helical" evidence="2">
    <location>
        <begin position="926"/>
        <end position="947"/>
    </location>
</feature>
<reference evidence="6" key="1">
    <citation type="submission" date="2015-09" db="EMBL/GenBank/DDBJ databases">
        <authorList>
            <consortium name="Pathogen Informatics"/>
        </authorList>
    </citation>
    <scope>NUCLEOTIDE SEQUENCE [LARGE SCALE GENOMIC DNA]</scope>
    <source>
        <strain evidence="6">Lake Konstanz</strain>
    </source>
</reference>
<feature type="transmembrane region" description="Helical" evidence="2">
    <location>
        <begin position="968"/>
        <end position="991"/>
    </location>
</feature>
<dbReference type="Proteomes" id="UP000051952">
    <property type="component" value="Unassembled WGS sequence"/>
</dbReference>
<feature type="region of interest" description="Disordered" evidence="1">
    <location>
        <begin position="529"/>
        <end position="564"/>
    </location>
</feature>
<feature type="compositionally biased region" description="Polar residues" evidence="1">
    <location>
        <begin position="551"/>
        <end position="561"/>
    </location>
</feature>
<dbReference type="AlphaFoldDB" id="A0A0S4IZ23"/>
<feature type="compositionally biased region" description="Basic and acidic residues" evidence="1">
    <location>
        <begin position="499"/>
        <end position="508"/>
    </location>
</feature>
<keyword evidence="2" id="KW-0812">Transmembrane</keyword>
<keyword evidence="3" id="KW-0732">Signal</keyword>
<feature type="chain" id="PRO_5006621707" evidence="3">
    <location>
        <begin position="21"/>
        <end position="1086"/>
    </location>
</feature>
<feature type="region of interest" description="Disordered" evidence="1">
    <location>
        <begin position="486"/>
        <end position="516"/>
    </location>
</feature>
<dbReference type="EMBL" id="CYKH01000719">
    <property type="protein sequence ID" value="CUG25536.1"/>
    <property type="molecule type" value="Genomic_DNA"/>
</dbReference>
<protein>
    <submittedName>
        <fullName evidence="5">DGF-1-like protein, putative</fullName>
    </submittedName>
</protein>
<evidence type="ECO:0000256" key="1">
    <source>
        <dbReference type="SAM" id="MobiDB-lite"/>
    </source>
</evidence>
<evidence type="ECO:0000259" key="4">
    <source>
        <dbReference type="Pfam" id="PF22279"/>
    </source>
</evidence>
<feature type="transmembrane region" description="Helical" evidence="2">
    <location>
        <begin position="997"/>
        <end position="1015"/>
    </location>
</feature>
<gene>
    <name evidence="5" type="ORF">BSAL_76455</name>
</gene>
<keyword evidence="6" id="KW-1185">Reference proteome</keyword>
<name>A0A0S4IZ23_BODSA</name>
<evidence type="ECO:0000256" key="2">
    <source>
        <dbReference type="SAM" id="Phobius"/>
    </source>
</evidence>
<proteinExistence type="predicted"/>
<feature type="domain" description="Dispersed gene family protein 1 N-terminal" evidence="4">
    <location>
        <begin position="331"/>
        <end position="429"/>
    </location>
</feature>
<dbReference type="VEuPathDB" id="TriTrypDB:BSAL_76455"/>
<feature type="compositionally biased region" description="Low complexity" evidence="1">
    <location>
        <begin position="486"/>
        <end position="498"/>
    </location>
</feature>
<organism evidence="5 6">
    <name type="scientific">Bodo saltans</name>
    <name type="common">Flagellated protozoan</name>
    <dbReference type="NCBI Taxonomy" id="75058"/>
    <lineage>
        <taxon>Eukaryota</taxon>
        <taxon>Discoba</taxon>
        <taxon>Euglenozoa</taxon>
        <taxon>Kinetoplastea</taxon>
        <taxon>Metakinetoplastina</taxon>
        <taxon>Eubodonida</taxon>
        <taxon>Bodonidae</taxon>
        <taxon>Bodo</taxon>
    </lineage>
</organism>
<accession>A0A0S4IZ23</accession>
<evidence type="ECO:0000256" key="3">
    <source>
        <dbReference type="SAM" id="SignalP"/>
    </source>
</evidence>
<keyword evidence="2" id="KW-1133">Transmembrane helix</keyword>
<feature type="non-terminal residue" evidence="5">
    <location>
        <position position="1086"/>
    </location>
</feature>
<evidence type="ECO:0000313" key="5">
    <source>
        <dbReference type="EMBL" id="CUG25536.1"/>
    </source>
</evidence>
<sequence>MRALSLIIAILISLAPLVAAQARYVVNGGTITSSVTLSAPTTIVEITGVTFSGALSFTIDISHMASSSRPVWVTLCNCVFQNAAALYFPADTSGVDTSKRPVYINIEGTQFIDGGLGFRGYFPLATRIVIAHVTVRINSRASLLPQWNPFNGGGDGRFAYWMALYNFYLQTQSSILFTGCDFGGSWASGTGKTAHASFPISLANSVNFIDRSSFWIRNTVTAKVFMIHSHGDVYATTLSSFVVENMTMVCDRFCLSFDAGNLQFSDRSVFVMADSSASVPLGQEGEDLFFTRSTTLFTTSSAFIIKNNVLSPYRYAFSVDPSVTFTVSTNSIATFYKNSVAGTPWRMTIATNNGGVALAQCNDLAGAPMRQIDQYQTAGLHGLTAASPCPRRTTDCQFSNSSCFMPGTVGMTATCECQCNSIGVGPSCLGSIRPLYVNQCLETASLLPTLTQRITLTERQSATRTVNAATVTHFKGTHSVSSSITEWRTTTKTKSPTITRDRKREASNTRRATPTHTFELTLTQWVTPSKTNPWVSTSSSVSHSRPRSETRSTSGEATATPTYRETRTHTLRLTRTALLTPTTTHSDEPSVTTSPTRTAVLSLSQALTPSHTRNTPSYTTQSATVTVTVNPPLTETVNLISLSWLATPTETHLLSPTDTLTPSPTGSETPSPSGTQNATVSETLTASVTVTSTLTASGSGSSSASETVTLTSTASLTNSSALTLSRTHSVTKSRSDCDWFVLGLEPIAPLALSSAGNNTMTIDYLTALEFGERFNLTGLGQWYVIATDYVGESSGVNETTSADLNVAAVVSGRIPTYYAPETERSITIGVTFRCAVVNHREIYTIVITPLPPVLSAAALETLLRLTSLASVLTVSPAAAAAAALSLIMQQIMLCRPLYENSAVSLAGLSIGDGDPMYLRGALVTNLLVVLCEAVLVSAFAAGIIVYSKSTMNAMRFWRVMEMLQWPNVMHISVSALLQLSTTAAVSLMSIADTVEDGGAAVLAFSCCFGYTVWITRQVYVMHKRTTGSARKWNMAEGLTTSGFVFGDYSKAWFVALETVVSFLVGLVAGIPPSLEVCLVQLFFIFF</sequence>